<feature type="transmembrane region" description="Helical" evidence="1">
    <location>
        <begin position="267"/>
        <end position="290"/>
    </location>
</feature>
<dbReference type="PROSITE" id="PS50883">
    <property type="entry name" value="EAL"/>
    <property type="match status" value="1"/>
</dbReference>
<protein>
    <submittedName>
        <fullName evidence="4">Putative HAMP domain/GGDEF domain/EAL domain protein</fullName>
    </submittedName>
</protein>
<keyword evidence="1" id="KW-0472">Membrane</keyword>
<comment type="caution">
    <text evidence="4">The sequence shown here is derived from an EMBL/GenBank/DDBJ whole genome shotgun (WGS) entry which is preliminary data.</text>
</comment>
<dbReference type="InterPro" id="IPR043128">
    <property type="entry name" value="Rev_trsase/Diguanyl_cyclase"/>
</dbReference>
<dbReference type="Proteomes" id="UP000004263">
    <property type="component" value="Unassembled WGS sequence"/>
</dbReference>
<keyword evidence="1" id="KW-0812">Transmembrane</keyword>
<dbReference type="NCBIfam" id="TIGR00254">
    <property type="entry name" value="GGDEF"/>
    <property type="match status" value="1"/>
</dbReference>
<reference evidence="4 5" key="1">
    <citation type="submission" date="2006-03" db="EMBL/GenBank/DDBJ databases">
        <authorList>
            <person name="Pinhassi J."/>
            <person name="Pedros-Alio C."/>
            <person name="Ferriera S."/>
            <person name="Johnson J."/>
            <person name="Kravitz S."/>
            <person name="Halpern A."/>
            <person name="Remington K."/>
            <person name="Beeson K."/>
            <person name="Tran B."/>
            <person name="Rogers Y.-H."/>
            <person name="Friedman R."/>
            <person name="Venter J.C."/>
        </authorList>
    </citation>
    <scope>NUCLEOTIDE SEQUENCE [LARGE SCALE GENOMIC DNA]</scope>
    <source>
        <strain evidence="4 5">RED65</strain>
    </source>
</reference>
<keyword evidence="1" id="KW-1133">Transmembrane helix</keyword>
<dbReference type="InterPro" id="IPR000160">
    <property type="entry name" value="GGDEF_dom"/>
</dbReference>
<dbReference type="RefSeq" id="WP_007018473.1">
    <property type="nucleotide sequence ID" value="NZ_CH724117.1"/>
</dbReference>
<dbReference type="SUPFAM" id="SSF55073">
    <property type="entry name" value="Nucleotide cyclase"/>
    <property type="match status" value="1"/>
</dbReference>
<dbReference type="PROSITE" id="PS50887">
    <property type="entry name" value="GGDEF"/>
    <property type="match status" value="1"/>
</dbReference>
<organism evidence="4 5">
    <name type="scientific">Bermanella marisrubri</name>
    <dbReference type="NCBI Taxonomy" id="207949"/>
    <lineage>
        <taxon>Bacteria</taxon>
        <taxon>Pseudomonadati</taxon>
        <taxon>Pseudomonadota</taxon>
        <taxon>Gammaproteobacteria</taxon>
        <taxon>Oceanospirillales</taxon>
        <taxon>Oceanospirillaceae</taxon>
        <taxon>Bermanella</taxon>
    </lineage>
</organism>
<dbReference type="Gene3D" id="3.20.20.450">
    <property type="entry name" value="EAL domain"/>
    <property type="match status" value="1"/>
</dbReference>
<feature type="domain" description="GGDEF" evidence="3">
    <location>
        <begin position="376"/>
        <end position="514"/>
    </location>
</feature>
<dbReference type="PANTHER" id="PTHR33121">
    <property type="entry name" value="CYCLIC DI-GMP PHOSPHODIESTERASE PDEF"/>
    <property type="match status" value="1"/>
</dbReference>
<dbReference type="InterPro" id="IPR001633">
    <property type="entry name" value="EAL_dom"/>
</dbReference>
<evidence type="ECO:0000313" key="4">
    <source>
        <dbReference type="EMBL" id="EAT12684.1"/>
    </source>
</evidence>
<dbReference type="Gene3D" id="6.10.340.10">
    <property type="match status" value="1"/>
</dbReference>
<sequence>MFLAPFKSLRLRSQITWLFIALIFLTTLAIMASIWLRTAEYSHNIIERRVESAQRVLNQYLTAREQLLITAARVLTADFGFKQAVATSDANTIVSALNNHGRRIKADVMMLLDTEGVLNHLSVRDNTKKDVFQEALDGLPLRLDNSQFLVVNKNVYQVLVLPIKAPRLIAYSVIGFKLDMHALSDLQELTGLDISLIEQDDVLITSLDSPQKASIFWNSRKAEKSKIEREIEHPLYRHRVIDFGEKTGLSALLTASLQQENEDYYRLLYSVVFIAVITLLIALISIRLLAKGITIPLSNLVMLTKQVAKGEFSHIEGNAPKAQEFRELEQAFFNMGQEISERESEIIYQAKHDLLTGLLNRHTLQKELDSSVHESEHLVLIGIDIKSFKQLNDTMGPRVGDEILISLASRLNELVESHVSYHKSYANAARISNDFFLLVVTLSQIDEVDVYCQTVRQKLIKSYEIDSMIINFDLYCGVVIDTDNADQGETLLRRVEIAVNAAKDEYTAIRYYETGEDEAYLERISIIENLKDTLASDNGSMFMTFQPKLNLKTEKIDKVEALIRWVNEDGDFVNPELFIDLAEKSGLIVDLTQWVVRNVVRQIADWNEAGYLMKVAINLSAQDIQHDGFIEFILDTIASYSVSASQITLELTERDLMENESQAINRLANLKMVGFEVSIDDYGIGQSSLSKLKDLPANELKIDKGFIMTLEQSDADQVIVKSTIELGHKLGMRVVAEGVENQMSLDILRSFGCDHAQGFYLSKPLKADAFINWLSNYEAHS</sequence>
<dbReference type="Gene3D" id="3.30.70.270">
    <property type="match status" value="1"/>
</dbReference>
<feature type="domain" description="EAL" evidence="2">
    <location>
        <begin position="523"/>
        <end position="778"/>
    </location>
</feature>
<dbReference type="Pfam" id="PF00563">
    <property type="entry name" value="EAL"/>
    <property type="match status" value="1"/>
</dbReference>
<feature type="transmembrane region" description="Helical" evidence="1">
    <location>
        <begin position="15"/>
        <end position="36"/>
    </location>
</feature>
<dbReference type="SMART" id="SM00052">
    <property type="entry name" value="EAL"/>
    <property type="match status" value="1"/>
</dbReference>
<dbReference type="STRING" id="207949.RED65_13407"/>
<dbReference type="CDD" id="cd01949">
    <property type="entry name" value="GGDEF"/>
    <property type="match status" value="1"/>
</dbReference>
<dbReference type="HOGENOM" id="CLU_000445_93_2_6"/>
<dbReference type="PANTHER" id="PTHR33121:SF79">
    <property type="entry name" value="CYCLIC DI-GMP PHOSPHODIESTERASE PDED-RELATED"/>
    <property type="match status" value="1"/>
</dbReference>
<dbReference type="SUPFAM" id="SSF141868">
    <property type="entry name" value="EAL domain-like"/>
    <property type="match status" value="1"/>
</dbReference>
<dbReference type="SMART" id="SM00267">
    <property type="entry name" value="GGDEF"/>
    <property type="match status" value="1"/>
</dbReference>
<evidence type="ECO:0000259" key="2">
    <source>
        <dbReference type="PROSITE" id="PS50883"/>
    </source>
</evidence>
<dbReference type="Pfam" id="PF00990">
    <property type="entry name" value="GGDEF"/>
    <property type="match status" value="1"/>
</dbReference>
<accession>Q1N3A7</accession>
<keyword evidence="5" id="KW-1185">Reference proteome</keyword>
<evidence type="ECO:0000259" key="3">
    <source>
        <dbReference type="PROSITE" id="PS50887"/>
    </source>
</evidence>
<dbReference type="CDD" id="cd01948">
    <property type="entry name" value="EAL"/>
    <property type="match status" value="1"/>
</dbReference>
<gene>
    <name evidence="4" type="ORF">RED65_13407</name>
</gene>
<dbReference type="InterPro" id="IPR035919">
    <property type="entry name" value="EAL_sf"/>
</dbReference>
<name>Q1N3A7_9GAMM</name>
<evidence type="ECO:0000256" key="1">
    <source>
        <dbReference type="SAM" id="Phobius"/>
    </source>
</evidence>
<dbReference type="GO" id="GO:0071111">
    <property type="term" value="F:cyclic-guanylate-specific phosphodiesterase activity"/>
    <property type="evidence" value="ECO:0007669"/>
    <property type="project" value="InterPro"/>
</dbReference>
<dbReference type="AlphaFoldDB" id="Q1N3A7"/>
<evidence type="ECO:0000313" key="5">
    <source>
        <dbReference type="Proteomes" id="UP000004263"/>
    </source>
</evidence>
<proteinExistence type="predicted"/>
<dbReference type="EMBL" id="AAQH01000005">
    <property type="protein sequence ID" value="EAT12684.1"/>
    <property type="molecule type" value="Genomic_DNA"/>
</dbReference>
<dbReference type="InterPro" id="IPR029787">
    <property type="entry name" value="Nucleotide_cyclase"/>
</dbReference>
<dbReference type="InterPro" id="IPR050706">
    <property type="entry name" value="Cyclic-di-GMP_PDE-like"/>
</dbReference>